<proteinExistence type="predicted"/>
<evidence type="ECO:0000256" key="2">
    <source>
        <dbReference type="SAM" id="Phobius"/>
    </source>
</evidence>
<keyword evidence="4" id="KW-1185">Reference proteome</keyword>
<protein>
    <submittedName>
        <fullName evidence="3">Uncharacterized protein</fullName>
    </submittedName>
</protein>
<evidence type="ECO:0000313" key="4">
    <source>
        <dbReference type="Proteomes" id="UP000298138"/>
    </source>
</evidence>
<dbReference type="EMBL" id="ML220134">
    <property type="protein sequence ID" value="TGZ79135.1"/>
    <property type="molecule type" value="Genomic_DNA"/>
</dbReference>
<feature type="transmembrane region" description="Helical" evidence="2">
    <location>
        <begin position="120"/>
        <end position="142"/>
    </location>
</feature>
<evidence type="ECO:0000313" key="3">
    <source>
        <dbReference type="EMBL" id="TGZ79135.1"/>
    </source>
</evidence>
<dbReference type="Proteomes" id="UP000298138">
    <property type="component" value="Unassembled WGS sequence"/>
</dbReference>
<accession>A0A4S2MPY0</accession>
<dbReference type="InParanoid" id="A0A4S2MPY0"/>
<feature type="compositionally biased region" description="Low complexity" evidence="1">
    <location>
        <begin position="63"/>
        <end position="91"/>
    </location>
</feature>
<keyword evidence="2" id="KW-0472">Membrane</keyword>
<gene>
    <name evidence="3" type="ORF">EX30DRAFT_397291</name>
</gene>
<name>A0A4S2MPY0_9PEZI</name>
<sequence length="151" mass="15778">MSTSYPAEPETDLELGLIDGPTLPAYTEWDPAVLGEKPGEHHDDPPKYVEFNAGIMHPVITLPPATHLPSSSTSSPSTSSPSIPSNGSTPSKPTTKAPRARKVKKTAAESDRTLSLCTRALIAVGLCIGIGVLASKLVILAAPKEADKQGK</sequence>
<keyword evidence="2" id="KW-1133">Transmembrane helix</keyword>
<keyword evidence="2" id="KW-0812">Transmembrane</keyword>
<evidence type="ECO:0000256" key="1">
    <source>
        <dbReference type="SAM" id="MobiDB-lite"/>
    </source>
</evidence>
<dbReference type="AlphaFoldDB" id="A0A4S2MPY0"/>
<organism evidence="3 4">
    <name type="scientific">Ascodesmis nigricans</name>
    <dbReference type="NCBI Taxonomy" id="341454"/>
    <lineage>
        <taxon>Eukaryota</taxon>
        <taxon>Fungi</taxon>
        <taxon>Dikarya</taxon>
        <taxon>Ascomycota</taxon>
        <taxon>Pezizomycotina</taxon>
        <taxon>Pezizomycetes</taxon>
        <taxon>Pezizales</taxon>
        <taxon>Ascodesmidaceae</taxon>
        <taxon>Ascodesmis</taxon>
    </lineage>
</organism>
<reference evidence="3 4" key="1">
    <citation type="submission" date="2019-04" db="EMBL/GenBank/DDBJ databases">
        <title>Comparative genomics and transcriptomics to analyze fruiting body development in filamentous ascomycetes.</title>
        <authorList>
            <consortium name="DOE Joint Genome Institute"/>
            <person name="Lutkenhaus R."/>
            <person name="Traeger S."/>
            <person name="Breuer J."/>
            <person name="Kuo A."/>
            <person name="Lipzen A."/>
            <person name="Pangilinan J."/>
            <person name="Dilworth D."/>
            <person name="Sandor L."/>
            <person name="Poggeler S."/>
            <person name="Barry K."/>
            <person name="Grigoriev I.V."/>
            <person name="Nowrousian M."/>
        </authorList>
    </citation>
    <scope>NUCLEOTIDE SEQUENCE [LARGE SCALE GENOMIC DNA]</scope>
    <source>
        <strain evidence="3 4">CBS 389.68</strain>
    </source>
</reference>
<feature type="region of interest" description="Disordered" evidence="1">
    <location>
        <begin position="60"/>
        <end position="111"/>
    </location>
</feature>